<dbReference type="Gene3D" id="1.20.5.1030">
    <property type="entry name" value="Preprotein translocase secy subunit"/>
    <property type="match status" value="1"/>
</dbReference>
<dbReference type="InterPro" id="IPR001901">
    <property type="entry name" value="Translocase_SecE/Sec61-g"/>
</dbReference>
<dbReference type="GO" id="GO:0065002">
    <property type="term" value="P:intracellular protein transmembrane transport"/>
    <property type="evidence" value="ECO:0007669"/>
    <property type="project" value="UniProtKB-UniRule"/>
</dbReference>
<evidence type="ECO:0000256" key="2">
    <source>
        <dbReference type="ARBA" id="ARBA00022448"/>
    </source>
</evidence>
<dbReference type="GO" id="GO:0005886">
    <property type="term" value="C:plasma membrane"/>
    <property type="evidence" value="ECO:0007669"/>
    <property type="project" value="UniProtKB-SubCell"/>
</dbReference>
<keyword evidence="8" id="KW-1003">Cell membrane</keyword>
<evidence type="ECO:0000256" key="8">
    <source>
        <dbReference type="HAMAP-Rule" id="MF_00422"/>
    </source>
</evidence>
<reference evidence="10" key="1">
    <citation type="submission" date="2017-09" db="EMBL/GenBank/DDBJ databases">
        <title>Depth-based differentiation of microbial function through sediment-hosted aquifers and enrichment of novel symbionts in the deep terrestrial subsurface.</title>
        <authorList>
            <person name="Probst A.J."/>
            <person name="Ladd B."/>
            <person name="Jarett J.K."/>
            <person name="Geller-Mcgrath D.E."/>
            <person name="Sieber C.M.K."/>
            <person name="Emerson J.B."/>
            <person name="Anantharaman K."/>
            <person name="Thomas B.C."/>
            <person name="Malmstrom R."/>
            <person name="Stieglmeier M."/>
            <person name="Klingl A."/>
            <person name="Woyke T."/>
            <person name="Ryan C.M."/>
            <person name="Banfield J.F."/>
        </authorList>
    </citation>
    <scope>NUCLEOTIDE SEQUENCE [LARGE SCALE GENOMIC DNA]</scope>
</reference>
<comment type="subunit">
    <text evidence="8">Component of the Sec protein translocase complex. Heterotrimer consisting of SecY, SecE and SecG subunits. The heterotrimers can form oligomers, although 1 heterotrimer is thought to be able to translocate proteins. Interacts with the ribosome. Interacts with SecDF, and other proteins may be involved. Interacts with SecA.</text>
</comment>
<comment type="subcellular location">
    <subcellularLocation>
        <location evidence="8">Cell membrane</location>
        <topology evidence="8">Single-pass membrane protein</topology>
    </subcellularLocation>
    <subcellularLocation>
        <location evidence="1">Membrane</location>
    </subcellularLocation>
</comment>
<evidence type="ECO:0000256" key="6">
    <source>
        <dbReference type="ARBA" id="ARBA00023010"/>
    </source>
</evidence>
<dbReference type="HAMAP" id="MF_00422">
    <property type="entry name" value="SecE"/>
    <property type="match status" value="1"/>
</dbReference>
<organism evidence="9 10">
    <name type="scientific">Candidatus Harrisonbacteria bacterium CG10_big_fil_rev_8_21_14_0_10_49_15</name>
    <dbReference type="NCBI Taxonomy" id="1974587"/>
    <lineage>
        <taxon>Bacteria</taxon>
        <taxon>Candidatus Harrisoniibacteriota</taxon>
    </lineage>
</organism>
<keyword evidence="7 8" id="KW-0472">Membrane</keyword>
<name>A0A2H0ULY2_9BACT</name>
<dbReference type="GO" id="GO:0043952">
    <property type="term" value="P:protein transport by the Sec complex"/>
    <property type="evidence" value="ECO:0007669"/>
    <property type="project" value="UniProtKB-UniRule"/>
</dbReference>
<dbReference type="InterPro" id="IPR005807">
    <property type="entry name" value="SecE_bac"/>
</dbReference>
<keyword evidence="4 8" id="KW-0653">Protein transport</keyword>
<evidence type="ECO:0000313" key="10">
    <source>
        <dbReference type="Proteomes" id="UP000229526"/>
    </source>
</evidence>
<sequence length="64" mass="7413">MLENIKNYFIGARKEFKAITWPSTAETRQLTTIVIALAVAFAFFLGVFDYLFTYLLEQLVFTLI</sequence>
<dbReference type="GO" id="GO:0006605">
    <property type="term" value="P:protein targeting"/>
    <property type="evidence" value="ECO:0007669"/>
    <property type="project" value="UniProtKB-UniRule"/>
</dbReference>
<dbReference type="AlphaFoldDB" id="A0A2H0ULY2"/>
<evidence type="ECO:0000313" key="9">
    <source>
        <dbReference type="EMBL" id="PIR87424.1"/>
    </source>
</evidence>
<comment type="function">
    <text evidence="8">Essential subunit of the Sec protein translocation channel SecYEG. Clamps together the 2 halves of SecY. May contact the channel plug during translocation.</text>
</comment>
<dbReference type="Proteomes" id="UP000229526">
    <property type="component" value="Unassembled WGS sequence"/>
</dbReference>
<feature type="transmembrane region" description="Helical" evidence="8">
    <location>
        <begin position="33"/>
        <end position="56"/>
    </location>
</feature>
<protein>
    <recommendedName>
        <fullName evidence="8">Protein translocase subunit SecE</fullName>
    </recommendedName>
</protein>
<dbReference type="Pfam" id="PF00584">
    <property type="entry name" value="SecE"/>
    <property type="match status" value="1"/>
</dbReference>
<dbReference type="NCBIfam" id="TIGR00964">
    <property type="entry name" value="secE_bact"/>
    <property type="match status" value="1"/>
</dbReference>
<dbReference type="InterPro" id="IPR038379">
    <property type="entry name" value="SecE_sf"/>
</dbReference>
<accession>A0A2H0ULY2</accession>
<keyword evidence="3 8" id="KW-0812">Transmembrane</keyword>
<dbReference type="GO" id="GO:0008320">
    <property type="term" value="F:protein transmembrane transporter activity"/>
    <property type="evidence" value="ECO:0007669"/>
    <property type="project" value="UniProtKB-UniRule"/>
</dbReference>
<gene>
    <name evidence="8 9" type="primary">secE</name>
    <name evidence="9" type="ORF">COU11_00180</name>
</gene>
<comment type="similarity">
    <text evidence="8">Belongs to the SecE/SEC61-gamma family.</text>
</comment>
<comment type="caution">
    <text evidence="9">The sequence shown here is derived from an EMBL/GenBank/DDBJ whole genome shotgun (WGS) entry which is preliminary data.</text>
</comment>
<evidence type="ECO:0000256" key="3">
    <source>
        <dbReference type="ARBA" id="ARBA00022692"/>
    </source>
</evidence>
<dbReference type="EMBL" id="PFBD01000002">
    <property type="protein sequence ID" value="PIR87424.1"/>
    <property type="molecule type" value="Genomic_DNA"/>
</dbReference>
<dbReference type="GO" id="GO:0009306">
    <property type="term" value="P:protein secretion"/>
    <property type="evidence" value="ECO:0007669"/>
    <property type="project" value="UniProtKB-UniRule"/>
</dbReference>
<keyword evidence="6 8" id="KW-0811">Translocation</keyword>
<proteinExistence type="inferred from homology"/>
<keyword evidence="5 8" id="KW-1133">Transmembrane helix</keyword>
<evidence type="ECO:0000256" key="7">
    <source>
        <dbReference type="ARBA" id="ARBA00023136"/>
    </source>
</evidence>
<evidence type="ECO:0000256" key="5">
    <source>
        <dbReference type="ARBA" id="ARBA00022989"/>
    </source>
</evidence>
<keyword evidence="2 8" id="KW-0813">Transport</keyword>
<evidence type="ECO:0000256" key="4">
    <source>
        <dbReference type="ARBA" id="ARBA00022927"/>
    </source>
</evidence>
<evidence type="ECO:0000256" key="1">
    <source>
        <dbReference type="ARBA" id="ARBA00004370"/>
    </source>
</evidence>